<proteinExistence type="inferred from homology"/>
<dbReference type="Gene3D" id="1.10.10.2840">
    <property type="entry name" value="PucR C-terminal helix-turn-helix domain"/>
    <property type="match status" value="1"/>
</dbReference>
<dbReference type="Pfam" id="PF13556">
    <property type="entry name" value="HTH_30"/>
    <property type="match status" value="1"/>
</dbReference>
<dbReference type="KEGG" id="lpil:LIP_2870"/>
<gene>
    <name evidence="5" type="ORF">LIP_2870</name>
</gene>
<evidence type="ECO:0000313" key="5">
    <source>
        <dbReference type="EMBL" id="BAS28699.1"/>
    </source>
</evidence>
<organism evidence="5 6">
    <name type="scientific">Limnochorda pilosa</name>
    <dbReference type="NCBI Taxonomy" id="1555112"/>
    <lineage>
        <taxon>Bacteria</taxon>
        <taxon>Bacillati</taxon>
        <taxon>Bacillota</taxon>
        <taxon>Limnochordia</taxon>
        <taxon>Limnochordales</taxon>
        <taxon>Limnochordaceae</taxon>
        <taxon>Limnochorda</taxon>
    </lineage>
</organism>
<feature type="domain" description="Purine catabolism PurC-like" evidence="2">
    <location>
        <begin position="11"/>
        <end position="131"/>
    </location>
</feature>
<dbReference type="InterPro" id="IPR025736">
    <property type="entry name" value="PucR_C-HTH_dom"/>
</dbReference>
<reference evidence="6" key="2">
    <citation type="journal article" date="2016" name="Int. J. Syst. Evol. Microbiol.">
        <title>Complete genome sequence and cell structure of Limnochorda pilosa, a Gram-negative spore-former within the phylum Firmicutes.</title>
        <authorList>
            <person name="Watanabe M."/>
            <person name="Kojima H."/>
            <person name="Fukui M."/>
        </authorList>
    </citation>
    <scope>NUCLEOTIDE SEQUENCE [LARGE SCALE GENOMIC DNA]</scope>
    <source>
        <strain evidence="6">HC45</strain>
    </source>
</reference>
<dbReference type="PANTHER" id="PTHR33744">
    <property type="entry name" value="CARBOHYDRATE DIACID REGULATOR"/>
    <property type="match status" value="1"/>
</dbReference>
<dbReference type="InterPro" id="IPR042070">
    <property type="entry name" value="PucR_C-HTH_sf"/>
</dbReference>
<dbReference type="InterPro" id="IPR051448">
    <property type="entry name" value="CdaR-like_regulators"/>
</dbReference>
<feature type="domain" description="PucR C-terminal helix-turn-helix" evidence="3">
    <location>
        <begin position="480"/>
        <end position="538"/>
    </location>
</feature>
<dbReference type="InterPro" id="IPR041522">
    <property type="entry name" value="CdaR_GGDEF"/>
</dbReference>
<keyword evidence="6" id="KW-1185">Reference proteome</keyword>
<evidence type="ECO:0000259" key="2">
    <source>
        <dbReference type="Pfam" id="PF07905"/>
    </source>
</evidence>
<sequence>MSRVYGVSVRDILGLPSLATAEVLAGVSGLDRQVRWIHVSELLDIGRLLNGGELLLTTGMQLRDLSAQQQAEYVRSLAQAGAAGVGIELVQWLPSAPEPVVSVSDAIGFPLIVFRHEVKFSTITEEVSRLIYDRRYGPLRKADRLTEDLMRLFLQEGGISSMLRLVSSQLGRPVYVVTADRRIYLPPGEPERGIPDELLASSPGDDRMVETRDRGTFVGVPVFVAGQVRATIWLGTETDPEHDRVLAQRVALVVGCELLRRRQRQELLHAVKGELAEDLLAGQVDEPLLRERLRLGGAAVGEWFAVFVVEITHAGPANEQAVEEVASCQRMLVQMLQSSFHVPSGTSAPAAGAWLVAASIRGELVKVILTSKQPDRLLDAFRAVVQWLRSEARSKFAGLRIGAGIGRARRSLQGLATAYDEALTTLHFQTRSGFPPESAFFEEISLYRFLLNTPRPEIERLVADELGPILALPPETRRTLLRTLEILLEENLNVSAAARRLYLRRQSLYRRMRRLEELLGAGFQRPDHRTALLLALRAQDVLRLMT</sequence>
<dbReference type="Pfam" id="PF07905">
    <property type="entry name" value="PucR"/>
    <property type="match status" value="1"/>
</dbReference>
<dbReference type="PANTHER" id="PTHR33744:SF1">
    <property type="entry name" value="DNA-BINDING TRANSCRIPTIONAL ACTIVATOR ADER"/>
    <property type="match status" value="1"/>
</dbReference>
<evidence type="ECO:0008006" key="7">
    <source>
        <dbReference type="Google" id="ProtNLM"/>
    </source>
</evidence>
<feature type="domain" description="CdaR GGDEF-like" evidence="4">
    <location>
        <begin position="282"/>
        <end position="427"/>
    </location>
</feature>
<protein>
    <recommendedName>
        <fullName evidence="7">PucR family transcriptional regulator</fullName>
    </recommendedName>
</protein>
<comment type="similarity">
    <text evidence="1">Belongs to the CdaR family.</text>
</comment>
<accession>A0A0K2SPG5</accession>
<evidence type="ECO:0000313" key="6">
    <source>
        <dbReference type="Proteomes" id="UP000065807"/>
    </source>
</evidence>
<dbReference type="InterPro" id="IPR012914">
    <property type="entry name" value="PucR_dom"/>
</dbReference>
<dbReference type="AlphaFoldDB" id="A0A0K2SPG5"/>
<dbReference type="STRING" id="1555112.LIP_2870"/>
<evidence type="ECO:0000259" key="3">
    <source>
        <dbReference type="Pfam" id="PF13556"/>
    </source>
</evidence>
<dbReference type="Proteomes" id="UP000065807">
    <property type="component" value="Chromosome"/>
</dbReference>
<evidence type="ECO:0000256" key="1">
    <source>
        <dbReference type="ARBA" id="ARBA00006754"/>
    </source>
</evidence>
<reference evidence="6" key="1">
    <citation type="submission" date="2015-07" db="EMBL/GenBank/DDBJ databases">
        <title>Complete genome sequence and phylogenetic analysis of Limnochorda pilosa.</title>
        <authorList>
            <person name="Watanabe M."/>
            <person name="Kojima H."/>
            <person name="Fukui M."/>
        </authorList>
    </citation>
    <scope>NUCLEOTIDE SEQUENCE [LARGE SCALE GENOMIC DNA]</scope>
    <source>
        <strain evidence="6">HC45</strain>
    </source>
</reference>
<dbReference type="EMBL" id="AP014924">
    <property type="protein sequence ID" value="BAS28699.1"/>
    <property type="molecule type" value="Genomic_DNA"/>
</dbReference>
<name>A0A0K2SPG5_LIMPI</name>
<dbReference type="Pfam" id="PF17853">
    <property type="entry name" value="GGDEF_2"/>
    <property type="match status" value="1"/>
</dbReference>
<evidence type="ECO:0000259" key="4">
    <source>
        <dbReference type="Pfam" id="PF17853"/>
    </source>
</evidence>